<dbReference type="RefSeq" id="WP_148696498.1">
    <property type="nucleotide sequence ID" value="NZ_CP017834.1"/>
</dbReference>
<dbReference type="Proteomes" id="UP000184731">
    <property type="component" value="Chromosome"/>
</dbReference>
<dbReference type="EMBL" id="CP017834">
    <property type="protein sequence ID" value="APJ02790.1"/>
    <property type="molecule type" value="Genomic_DNA"/>
</dbReference>
<keyword evidence="1" id="KW-0732">Signal</keyword>
<accession>A0A1L4CXX5</accession>
<dbReference type="Gene3D" id="2.60.450.10">
    <property type="entry name" value="Lipopolysaccharide (LPS) transport protein A like domain"/>
    <property type="match status" value="1"/>
</dbReference>
<dbReference type="Pfam" id="PF03968">
    <property type="entry name" value="LptD_N"/>
    <property type="match status" value="1"/>
</dbReference>
<dbReference type="OrthoDB" id="5294454at2"/>
<dbReference type="GO" id="GO:0009279">
    <property type="term" value="C:cell outer membrane"/>
    <property type="evidence" value="ECO:0007669"/>
    <property type="project" value="TreeGrafter"/>
</dbReference>
<dbReference type="GO" id="GO:0015920">
    <property type="term" value="P:lipopolysaccharide transport"/>
    <property type="evidence" value="ECO:0007669"/>
    <property type="project" value="TreeGrafter"/>
</dbReference>
<dbReference type="PANTHER" id="PTHR36504:SF1">
    <property type="entry name" value="LIPOPOLYSACCHARIDE EXPORT SYSTEM PROTEIN LPTA"/>
    <property type="match status" value="1"/>
</dbReference>
<feature type="compositionally biased region" description="Basic and acidic residues" evidence="2">
    <location>
        <begin position="61"/>
        <end position="75"/>
    </location>
</feature>
<feature type="compositionally biased region" description="Low complexity" evidence="2">
    <location>
        <begin position="227"/>
        <end position="237"/>
    </location>
</feature>
<proteinExistence type="predicted"/>
<reference evidence="4 5" key="1">
    <citation type="submission" date="2016-10" db="EMBL/GenBank/DDBJ databases">
        <title>Silvanigrella aquatica sp. nov., isolated from a freshwater lake located in the Black Forest, Germany, description of Silvanigrellaceae fam. nov., Silvanigrellales ord. nov., reclassification of the order Bdellovibrionales in the class Oligoflexia, reclassification of the families Bacteriovoracaceae and Halobacteriovoraceae in the new order Bacteriovoracales ord. nov., and reclassification of the family Pseudobacteriovoracaceae in the order Oligoflexiales.</title>
        <authorList>
            <person name="Hahn M.W."/>
            <person name="Schmidt J."/>
            <person name="Koll U."/>
            <person name="Rohde M."/>
            <person name="Verbag S."/>
            <person name="Pitt A."/>
            <person name="Nakai R."/>
            <person name="Naganuma T."/>
            <person name="Lang E."/>
        </authorList>
    </citation>
    <scope>NUCLEOTIDE SEQUENCE [LARGE SCALE GENOMIC DNA]</scope>
    <source>
        <strain evidence="4 5">MWH-Nonnen-W8red</strain>
    </source>
</reference>
<dbReference type="PANTHER" id="PTHR36504">
    <property type="entry name" value="LIPOPOLYSACCHARIDE EXPORT SYSTEM PROTEIN LPTA"/>
    <property type="match status" value="1"/>
</dbReference>
<organism evidence="4 5">
    <name type="scientific">Silvanigrella aquatica</name>
    <dbReference type="NCBI Taxonomy" id="1915309"/>
    <lineage>
        <taxon>Bacteria</taxon>
        <taxon>Pseudomonadati</taxon>
        <taxon>Bdellovibrionota</taxon>
        <taxon>Oligoflexia</taxon>
        <taxon>Silvanigrellales</taxon>
        <taxon>Silvanigrellaceae</taxon>
        <taxon>Silvanigrella</taxon>
    </lineage>
</organism>
<feature type="domain" description="Organic solvent tolerance-like N-terminal" evidence="3">
    <location>
        <begin position="96"/>
        <end position="211"/>
    </location>
</feature>
<keyword evidence="5" id="KW-1185">Reference proteome</keyword>
<evidence type="ECO:0000313" key="5">
    <source>
        <dbReference type="Proteomes" id="UP000184731"/>
    </source>
</evidence>
<evidence type="ECO:0000259" key="3">
    <source>
        <dbReference type="Pfam" id="PF03968"/>
    </source>
</evidence>
<dbReference type="InterPro" id="IPR052037">
    <property type="entry name" value="LPS_export_LptA"/>
</dbReference>
<evidence type="ECO:0000256" key="2">
    <source>
        <dbReference type="SAM" id="MobiDB-lite"/>
    </source>
</evidence>
<protein>
    <recommendedName>
        <fullName evidence="3">Organic solvent tolerance-like N-terminal domain-containing protein</fullName>
    </recommendedName>
</protein>
<feature type="region of interest" description="Disordered" evidence="2">
    <location>
        <begin position="216"/>
        <end position="246"/>
    </location>
</feature>
<sequence>MFLFIKKSNNLKQSALYFILIILSRPIYADFENTIPENYSPSQSQSEKEDRSSNNTIRNGNETEKKPKQQQAQKHDNGLLNSDFAKHNANAPVYFEGKTAEGSRKTGILNLVGNVVIIQDDTKLTSDKAQIIGKPGNSFGSSSTSVEKAIATGNVHILKKNSNNSPEIKASANTIEFLVPKRIMILKGKAKVWKAQEFINAEYIEINLDSGDINLKEPHGTLDPRSSSKISKGNSFSDTPKDKVTK</sequence>
<evidence type="ECO:0000313" key="4">
    <source>
        <dbReference type="EMBL" id="APJ02790.1"/>
    </source>
</evidence>
<dbReference type="InterPro" id="IPR005653">
    <property type="entry name" value="OstA-like_N"/>
</dbReference>
<dbReference type="GO" id="GO:0030288">
    <property type="term" value="C:outer membrane-bounded periplasmic space"/>
    <property type="evidence" value="ECO:0007669"/>
    <property type="project" value="TreeGrafter"/>
</dbReference>
<dbReference type="STRING" id="1915309.AXG55_02160"/>
<feature type="region of interest" description="Disordered" evidence="2">
    <location>
        <begin position="38"/>
        <end position="75"/>
    </location>
</feature>
<dbReference type="AlphaFoldDB" id="A0A1L4CXX5"/>
<gene>
    <name evidence="4" type="ORF">AXG55_02160</name>
</gene>
<dbReference type="GO" id="GO:0017089">
    <property type="term" value="F:glycolipid transfer activity"/>
    <property type="evidence" value="ECO:0007669"/>
    <property type="project" value="TreeGrafter"/>
</dbReference>
<evidence type="ECO:0000256" key="1">
    <source>
        <dbReference type="ARBA" id="ARBA00022729"/>
    </source>
</evidence>
<dbReference type="KEGG" id="saqi:AXG55_02160"/>
<name>A0A1L4CXX5_9BACT</name>